<name>A0A445CZP7_ARAHY</name>
<organism evidence="1 2">
    <name type="scientific">Arachis hypogaea</name>
    <name type="common">Peanut</name>
    <dbReference type="NCBI Taxonomy" id="3818"/>
    <lineage>
        <taxon>Eukaryota</taxon>
        <taxon>Viridiplantae</taxon>
        <taxon>Streptophyta</taxon>
        <taxon>Embryophyta</taxon>
        <taxon>Tracheophyta</taxon>
        <taxon>Spermatophyta</taxon>
        <taxon>Magnoliopsida</taxon>
        <taxon>eudicotyledons</taxon>
        <taxon>Gunneridae</taxon>
        <taxon>Pentapetalae</taxon>
        <taxon>rosids</taxon>
        <taxon>fabids</taxon>
        <taxon>Fabales</taxon>
        <taxon>Fabaceae</taxon>
        <taxon>Papilionoideae</taxon>
        <taxon>50 kb inversion clade</taxon>
        <taxon>dalbergioids sensu lato</taxon>
        <taxon>Dalbergieae</taxon>
        <taxon>Pterocarpus clade</taxon>
        <taxon>Arachis</taxon>
    </lineage>
</organism>
<reference evidence="1 2" key="1">
    <citation type="submission" date="2019-01" db="EMBL/GenBank/DDBJ databases">
        <title>Sequencing of cultivated peanut Arachis hypogaea provides insights into genome evolution and oil improvement.</title>
        <authorList>
            <person name="Chen X."/>
        </authorList>
    </citation>
    <scope>NUCLEOTIDE SEQUENCE [LARGE SCALE GENOMIC DNA]</scope>
    <source>
        <strain evidence="2">cv. Fuhuasheng</strain>
        <tissue evidence="1">Leaves</tissue>
    </source>
</reference>
<gene>
    <name evidence="1" type="ORF">Ahy_A05g022121</name>
</gene>
<proteinExistence type="predicted"/>
<accession>A0A445CZP7</accession>
<evidence type="ECO:0000313" key="2">
    <source>
        <dbReference type="Proteomes" id="UP000289738"/>
    </source>
</evidence>
<keyword evidence="2" id="KW-1185">Reference proteome</keyword>
<dbReference type="Proteomes" id="UP000289738">
    <property type="component" value="Chromosome A05"/>
</dbReference>
<comment type="caution">
    <text evidence="1">The sequence shown here is derived from an EMBL/GenBank/DDBJ whole genome shotgun (WGS) entry which is preliminary data.</text>
</comment>
<evidence type="ECO:0008006" key="3">
    <source>
        <dbReference type="Google" id="ProtNLM"/>
    </source>
</evidence>
<protein>
    <recommendedName>
        <fullName evidence="3">Transposase MuDR plant domain-containing protein</fullName>
    </recommendedName>
</protein>
<evidence type="ECO:0000313" key="1">
    <source>
        <dbReference type="EMBL" id="RYR56412.1"/>
    </source>
</evidence>
<dbReference type="AlphaFoldDB" id="A0A445CZP7"/>
<sequence length="209" mass="23575">MIELYVEFKQQSGLDAICEKVNIDNLGDIDWEEDNNDSEEEFEANYEVHDKNDDGDLAGNPTVQNEVQTIVNLEAMHALEFPEYANMGEGNVATEDGEFSVRMEFGSRELVISKIKSYTISRGIDYTIKLVGRSGDTMASTCTMGTISQYHAKLDSNTIADAIRPLVEADPLMKVKSIIAEVQSRFNYTISYRKTWLVKQKYVTKVFGD</sequence>
<dbReference type="EMBL" id="SDMP01000005">
    <property type="protein sequence ID" value="RYR56412.1"/>
    <property type="molecule type" value="Genomic_DNA"/>
</dbReference>